<dbReference type="SMART" id="SM00822">
    <property type="entry name" value="PKS_KR"/>
    <property type="match status" value="1"/>
</dbReference>
<evidence type="ECO:0000259" key="3">
    <source>
        <dbReference type="SMART" id="SM00822"/>
    </source>
</evidence>
<reference evidence="4 5" key="1">
    <citation type="submission" date="2019-08" db="EMBL/GenBank/DDBJ databases">
        <title>Hyperibacter terrae gen. nov., sp. nov. and Hyperibacter viscosus sp. nov., two new members in the family Rhodospirillaceae isolated from the rhizosphere of Hypericum perforatum.</title>
        <authorList>
            <person name="Noviana Z."/>
        </authorList>
    </citation>
    <scope>NUCLEOTIDE SEQUENCE [LARGE SCALE GENOMIC DNA]</scope>
    <source>
        <strain evidence="4 5">R5959</strain>
    </source>
</reference>
<dbReference type="PANTHER" id="PTHR42760:SF133">
    <property type="entry name" value="3-OXOACYL-[ACYL-CARRIER-PROTEIN] REDUCTASE"/>
    <property type="match status" value="1"/>
</dbReference>
<evidence type="ECO:0000313" key="4">
    <source>
        <dbReference type="EMBL" id="QEX25018.1"/>
    </source>
</evidence>
<evidence type="ECO:0000256" key="2">
    <source>
        <dbReference type="ARBA" id="ARBA00023002"/>
    </source>
</evidence>
<organism evidence="4 5">
    <name type="scientific">Hypericibacter adhaerens</name>
    <dbReference type="NCBI Taxonomy" id="2602016"/>
    <lineage>
        <taxon>Bacteria</taxon>
        <taxon>Pseudomonadati</taxon>
        <taxon>Pseudomonadota</taxon>
        <taxon>Alphaproteobacteria</taxon>
        <taxon>Rhodospirillales</taxon>
        <taxon>Dongiaceae</taxon>
        <taxon>Hypericibacter</taxon>
    </lineage>
</organism>
<gene>
    <name evidence="4" type="primary">kduD</name>
    <name evidence="4" type="ORF">FRZ61_49620</name>
</gene>
<dbReference type="InterPro" id="IPR020904">
    <property type="entry name" value="Sc_DH/Rdtase_CS"/>
</dbReference>
<dbReference type="KEGG" id="hadh:FRZ61_49620"/>
<dbReference type="Pfam" id="PF13561">
    <property type="entry name" value="adh_short_C2"/>
    <property type="match status" value="1"/>
</dbReference>
<sequence length="261" mass="26859">MTMPSPRNGLFDLTGKVAIVTGGNGGIGLGMAKGLADAGATVVIAARDAAKGEGAVMALAASGARSGFVAVDVTDAASCRGLVERTVERFGRLDILINNAGINIRKAPESYTPEEWHRVLDINLTGAFLCSQAAHPALCRAGGGKIVNIGSMMSIFGAAFAVPYAASKGGIVQMTKALATAWAKDKIQVNAVLPGWIDTDLTRQTRRQMPGFHERIEARTPAGRWGSPDDMAGVAVFLSAPASDFVTGAAITVDGGYAAQG</sequence>
<dbReference type="InterPro" id="IPR057326">
    <property type="entry name" value="KR_dom"/>
</dbReference>
<dbReference type="PRINTS" id="PR00081">
    <property type="entry name" value="GDHRDH"/>
</dbReference>
<dbReference type="GO" id="GO:0016616">
    <property type="term" value="F:oxidoreductase activity, acting on the CH-OH group of donors, NAD or NADP as acceptor"/>
    <property type="evidence" value="ECO:0007669"/>
    <property type="project" value="TreeGrafter"/>
</dbReference>
<dbReference type="Proteomes" id="UP000325797">
    <property type="component" value="Chromosome"/>
</dbReference>
<dbReference type="PANTHER" id="PTHR42760">
    <property type="entry name" value="SHORT-CHAIN DEHYDROGENASES/REDUCTASES FAMILY MEMBER"/>
    <property type="match status" value="1"/>
</dbReference>
<evidence type="ECO:0000313" key="5">
    <source>
        <dbReference type="Proteomes" id="UP000325797"/>
    </source>
</evidence>
<dbReference type="PROSITE" id="PS00061">
    <property type="entry name" value="ADH_SHORT"/>
    <property type="match status" value="1"/>
</dbReference>
<protein>
    <submittedName>
        <fullName evidence="4">2-deoxy-D-gluconate 3-dehydrogenase</fullName>
    </submittedName>
</protein>
<keyword evidence="2" id="KW-0560">Oxidoreductase</keyword>
<dbReference type="PRINTS" id="PR00080">
    <property type="entry name" value="SDRFAMILY"/>
</dbReference>
<name>A0A5J6N502_9PROT</name>
<accession>A0A5J6N502</accession>
<evidence type="ECO:0000256" key="1">
    <source>
        <dbReference type="ARBA" id="ARBA00006484"/>
    </source>
</evidence>
<dbReference type="NCBIfam" id="NF005559">
    <property type="entry name" value="PRK07231.1"/>
    <property type="match status" value="1"/>
</dbReference>
<dbReference type="AlphaFoldDB" id="A0A5J6N502"/>
<dbReference type="EMBL" id="CP042582">
    <property type="protein sequence ID" value="QEX25018.1"/>
    <property type="molecule type" value="Genomic_DNA"/>
</dbReference>
<keyword evidence="5" id="KW-1185">Reference proteome</keyword>
<feature type="domain" description="Ketoreductase" evidence="3">
    <location>
        <begin position="16"/>
        <end position="185"/>
    </location>
</feature>
<dbReference type="InterPro" id="IPR002347">
    <property type="entry name" value="SDR_fam"/>
</dbReference>
<dbReference type="SUPFAM" id="SSF51735">
    <property type="entry name" value="NAD(P)-binding Rossmann-fold domains"/>
    <property type="match status" value="1"/>
</dbReference>
<dbReference type="FunFam" id="3.40.50.720:FF:000084">
    <property type="entry name" value="Short-chain dehydrogenase reductase"/>
    <property type="match status" value="1"/>
</dbReference>
<comment type="similarity">
    <text evidence="1">Belongs to the short-chain dehydrogenases/reductases (SDR) family.</text>
</comment>
<dbReference type="InterPro" id="IPR036291">
    <property type="entry name" value="NAD(P)-bd_dom_sf"/>
</dbReference>
<dbReference type="Gene3D" id="3.40.50.720">
    <property type="entry name" value="NAD(P)-binding Rossmann-like Domain"/>
    <property type="match status" value="1"/>
</dbReference>
<proteinExistence type="inferred from homology"/>